<name>A0ABS7UI30_9ACTN</name>
<evidence type="ECO:0008006" key="3">
    <source>
        <dbReference type="Google" id="ProtNLM"/>
    </source>
</evidence>
<keyword evidence="2" id="KW-1185">Reference proteome</keyword>
<dbReference type="Proteomes" id="UP000780875">
    <property type="component" value="Unassembled WGS sequence"/>
</dbReference>
<dbReference type="Gene3D" id="3.40.50.720">
    <property type="entry name" value="NAD(P)-binding Rossmann-like Domain"/>
    <property type="match status" value="1"/>
</dbReference>
<reference evidence="1 2" key="1">
    <citation type="submission" date="2021-09" db="EMBL/GenBank/DDBJ databases">
        <title>Whole genome sequence of Nocardioides sp. GBK3QG-3.</title>
        <authorList>
            <person name="Tuo L."/>
        </authorList>
    </citation>
    <scope>NUCLEOTIDE SEQUENCE [LARGE SCALE GENOMIC DNA]</scope>
    <source>
        <strain evidence="1 2">GBK3QG-3</strain>
    </source>
</reference>
<gene>
    <name evidence="1" type="ORF">K8U61_21090</name>
</gene>
<dbReference type="RefSeq" id="WP_224125037.1">
    <property type="nucleotide sequence ID" value="NZ_JAIQZJ010000016.1"/>
</dbReference>
<protein>
    <recommendedName>
        <fullName evidence="3">TOMM leader peptide-binding protein</fullName>
    </recommendedName>
</protein>
<proteinExistence type="predicted"/>
<sequence length="263" mass="27929">MRRPTPPRLRPGLYVVRRDDRHLQVGLDPPARLVVPDRPDLRALLDDLVAGHPLDLRTGAAQWLARSLAAAGLLQVDAPTPPRPTVSVAGAGPLAVEATRLLGAAGVPVAHGESAGVALVLADGEPPRDLVDDHVRDGRDHLVVSADAAGYRVGPFVRPGVTACLRCVDAHRGERDPRRAVVVEQLAGRPLAAPDPALRALAVSWAVRDLLGHLDGRTPASWSAEVALDDGPLPRRTPWTRHPHCGCTWADGLTATDRAVSNE</sequence>
<evidence type="ECO:0000313" key="2">
    <source>
        <dbReference type="Proteomes" id="UP000780875"/>
    </source>
</evidence>
<dbReference type="EMBL" id="JAIQZJ010000016">
    <property type="protein sequence ID" value="MBZ5740680.1"/>
    <property type="molecule type" value="Genomic_DNA"/>
</dbReference>
<evidence type="ECO:0000313" key="1">
    <source>
        <dbReference type="EMBL" id="MBZ5740680.1"/>
    </source>
</evidence>
<accession>A0ABS7UI30</accession>
<organism evidence="1 2">
    <name type="scientific">Nocardioides mangrovi</name>
    <dbReference type="NCBI Taxonomy" id="2874580"/>
    <lineage>
        <taxon>Bacteria</taxon>
        <taxon>Bacillati</taxon>
        <taxon>Actinomycetota</taxon>
        <taxon>Actinomycetes</taxon>
        <taxon>Propionibacteriales</taxon>
        <taxon>Nocardioidaceae</taxon>
        <taxon>Nocardioides</taxon>
    </lineage>
</organism>
<comment type="caution">
    <text evidence="1">The sequence shown here is derived from an EMBL/GenBank/DDBJ whole genome shotgun (WGS) entry which is preliminary data.</text>
</comment>